<evidence type="ECO:0000256" key="2">
    <source>
        <dbReference type="SAM" id="Phobius"/>
    </source>
</evidence>
<accession>A0ABU4RY76</accession>
<proteinExistence type="predicted"/>
<dbReference type="Gene3D" id="3.30.70.60">
    <property type="match status" value="1"/>
</dbReference>
<dbReference type="InterPro" id="IPR014717">
    <property type="entry name" value="Transl_elong_EF1B/ribsomal_bS6"/>
</dbReference>
<comment type="caution">
    <text evidence="3">The sequence shown here is derived from an EMBL/GenBank/DDBJ whole genome shotgun (WGS) entry which is preliminary data.</text>
</comment>
<evidence type="ECO:0000256" key="1">
    <source>
        <dbReference type="SAM" id="Coils"/>
    </source>
</evidence>
<protein>
    <submittedName>
        <fullName evidence="3">Type 4a pilus biogenesis protein PilO</fullName>
    </submittedName>
</protein>
<keyword evidence="1" id="KW-0175">Coiled coil</keyword>
<sequence length="205" mass="22839">MSWKDSIERAREFDYSDSEKLGVWPLPTKILICLFIAGALVFAAYWFKVKTIEQQLSGEQAKERTLWSSFESKAAQAANLDAYKEQMQEMKASFESLLSRLPTDTEVAGLLDDIDARSVESGLGDFKLDLQAEQDAEYYVEKPIQVSVRGGYHDFGGFVSGIAGMPRIVTLHDFSIEQSDGGGDLTMQITAKTYYYQGGEQGDAQ</sequence>
<evidence type="ECO:0000313" key="3">
    <source>
        <dbReference type="EMBL" id="MDX6849865.1"/>
    </source>
</evidence>
<reference evidence="3 4" key="1">
    <citation type="submission" date="2023-11" db="EMBL/GenBank/DDBJ databases">
        <title>Gilvimarinus fulvus sp. nov., isolated from the surface of Kelp.</title>
        <authorList>
            <person name="Sun Y.Y."/>
            <person name="Gong Y."/>
            <person name="Du Z.J."/>
        </authorList>
    </citation>
    <scope>NUCLEOTIDE SEQUENCE [LARGE SCALE GENOMIC DNA]</scope>
    <source>
        <strain evidence="3 4">SDUM040013</strain>
    </source>
</reference>
<keyword evidence="2" id="KW-1133">Transmembrane helix</keyword>
<keyword evidence="2" id="KW-0472">Membrane</keyword>
<dbReference type="PIRSF" id="PIRSF016482">
    <property type="entry name" value="PilO"/>
    <property type="match status" value="1"/>
</dbReference>
<keyword evidence="2" id="KW-0812">Transmembrane</keyword>
<keyword evidence="4" id="KW-1185">Reference proteome</keyword>
<organism evidence="3 4">
    <name type="scientific">Gilvimarinus gilvus</name>
    <dbReference type="NCBI Taxonomy" id="3058038"/>
    <lineage>
        <taxon>Bacteria</taxon>
        <taxon>Pseudomonadati</taxon>
        <taxon>Pseudomonadota</taxon>
        <taxon>Gammaproteobacteria</taxon>
        <taxon>Cellvibrionales</taxon>
        <taxon>Cellvibrionaceae</taxon>
        <taxon>Gilvimarinus</taxon>
    </lineage>
</organism>
<feature type="transmembrane region" description="Helical" evidence="2">
    <location>
        <begin position="26"/>
        <end position="47"/>
    </location>
</feature>
<dbReference type="Pfam" id="PF04350">
    <property type="entry name" value="PilO"/>
    <property type="match status" value="1"/>
</dbReference>
<dbReference type="PANTHER" id="PTHR39555">
    <property type="entry name" value="FIMBRIAL ASSEMBLY PROTEIN PILO-LIKE PROTEIN-RELATED"/>
    <property type="match status" value="1"/>
</dbReference>
<name>A0ABU4RY76_9GAMM</name>
<gene>
    <name evidence="3" type="ORF">SCD92_10875</name>
</gene>
<evidence type="ECO:0000313" key="4">
    <source>
        <dbReference type="Proteomes" id="UP001273505"/>
    </source>
</evidence>
<dbReference type="InterPro" id="IPR007445">
    <property type="entry name" value="PilO"/>
</dbReference>
<dbReference type="EMBL" id="JAXAFO010000016">
    <property type="protein sequence ID" value="MDX6849865.1"/>
    <property type="molecule type" value="Genomic_DNA"/>
</dbReference>
<feature type="coiled-coil region" evidence="1">
    <location>
        <begin position="73"/>
        <end position="100"/>
    </location>
</feature>
<dbReference type="Gene3D" id="1.10.287.540">
    <property type="entry name" value="Helix hairpin bin"/>
    <property type="match status" value="1"/>
</dbReference>
<dbReference type="Proteomes" id="UP001273505">
    <property type="component" value="Unassembled WGS sequence"/>
</dbReference>
<dbReference type="RefSeq" id="WP_302723568.1">
    <property type="nucleotide sequence ID" value="NZ_JAULRU010000617.1"/>
</dbReference>
<dbReference type="PANTHER" id="PTHR39555:SF1">
    <property type="entry name" value="TYPE IV PILUS INNER MEMBRANE COMPONENT PILO"/>
    <property type="match status" value="1"/>
</dbReference>